<reference evidence="2" key="1">
    <citation type="submission" date="2016-12" db="EMBL/GenBank/DDBJ databases">
        <authorList>
            <person name="Varghese N."/>
            <person name="Submissions S."/>
        </authorList>
    </citation>
    <scope>NUCLEOTIDE SEQUENCE [LARGE SCALE GENOMIC DNA]</scope>
    <source>
        <strain evidence="2">DSM 16779</strain>
    </source>
</reference>
<dbReference type="OrthoDB" id="627554at2"/>
<dbReference type="Gene3D" id="2.40.160.20">
    <property type="match status" value="1"/>
</dbReference>
<dbReference type="Pfam" id="PF09411">
    <property type="entry name" value="PagL"/>
    <property type="match status" value="1"/>
</dbReference>
<sequence>MKHFYLYFFLLISAFYNSQKLDTISRSNLQGSVSMQFGKFLGTNDYLKELKHREFIGVSAELTTQTDGSQEWHRRFGKPYYGGGIIAFDYLKNSEMGKPFAVYGTFGGVIKETPTHSWNYETSGGFAFNWTPFNQEKGYLNQTFGSSVSIYINLGANYKYYLGKHFDLGLGLNFNHFSNGALKLPNKGMNTFSPKLSLTYHFDERQFAPHDSLSAFDKYSTLDVNVFGGVRHSIFYGVDPGFQESDVDLIDKFRGKYYQNWGIETVYHRQVTYKSSLGLGIGVMYDEDYNHKFYQDENGVIQSTKRFQRDQVLLNIFPSYRLSISKFAIQIQPGFYIFKKEIDRRYDKTIFYQRVGFQYTVGKNLLIGIGLRSFKFHKADYIEWRLGYRIFNKKNPQLF</sequence>
<accession>A0A1N6FSY7</accession>
<gene>
    <name evidence="1" type="ORF">SAMN05421769_1576</name>
</gene>
<dbReference type="EMBL" id="FSRQ01000001">
    <property type="protein sequence ID" value="SIN98363.1"/>
    <property type="molecule type" value="Genomic_DNA"/>
</dbReference>
<name>A0A1N6FSY7_9FLAO</name>
<protein>
    <submittedName>
        <fullName evidence="1">Lipid A 3-O-deacylase (PagL)</fullName>
    </submittedName>
</protein>
<dbReference type="Proteomes" id="UP000184782">
    <property type="component" value="Unassembled WGS sequence"/>
</dbReference>
<dbReference type="RefSeq" id="WP_074229714.1">
    <property type="nucleotide sequence ID" value="NZ_FSRQ01000001.1"/>
</dbReference>
<evidence type="ECO:0000313" key="1">
    <source>
        <dbReference type="EMBL" id="SIN98363.1"/>
    </source>
</evidence>
<organism evidence="1 2">
    <name type="scientific">Chryseobacterium scophthalmum</name>
    <dbReference type="NCBI Taxonomy" id="59733"/>
    <lineage>
        <taxon>Bacteria</taxon>
        <taxon>Pseudomonadati</taxon>
        <taxon>Bacteroidota</taxon>
        <taxon>Flavobacteriia</taxon>
        <taxon>Flavobacteriales</taxon>
        <taxon>Weeksellaceae</taxon>
        <taxon>Chryseobacterium group</taxon>
        <taxon>Chryseobacterium</taxon>
    </lineage>
</organism>
<dbReference type="STRING" id="59733.SAMN05421769_1576"/>
<dbReference type="InterPro" id="IPR018550">
    <property type="entry name" value="Lipid-A_deacylase-rel"/>
</dbReference>
<dbReference type="AlphaFoldDB" id="A0A1N6FSY7"/>
<keyword evidence="2" id="KW-1185">Reference proteome</keyword>
<evidence type="ECO:0000313" key="2">
    <source>
        <dbReference type="Proteomes" id="UP000184782"/>
    </source>
</evidence>
<proteinExistence type="predicted"/>